<evidence type="ECO:0000313" key="2">
    <source>
        <dbReference type="EMBL" id="MPN10543.1"/>
    </source>
</evidence>
<protein>
    <recommendedName>
        <fullName evidence="3">Bacterial membrane protein YfhO</fullName>
    </recommendedName>
</protein>
<keyword evidence="1" id="KW-0812">Transmembrane</keyword>
<feature type="transmembrane region" description="Helical" evidence="1">
    <location>
        <begin position="214"/>
        <end position="232"/>
    </location>
</feature>
<organism evidence="2">
    <name type="scientific">bioreactor metagenome</name>
    <dbReference type="NCBI Taxonomy" id="1076179"/>
    <lineage>
        <taxon>unclassified sequences</taxon>
        <taxon>metagenomes</taxon>
        <taxon>ecological metagenomes</taxon>
    </lineage>
</organism>
<accession>A0A645FDS7</accession>
<feature type="transmembrane region" description="Helical" evidence="1">
    <location>
        <begin position="64"/>
        <end position="80"/>
    </location>
</feature>
<dbReference type="EMBL" id="VSSQ01056700">
    <property type="protein sequence ID" value="MPN10543.1"/>
    <property type="molecule type" value="Genomic_DNA"/>
</dbReference>
<keyword evidence="1" id="KW-0472">Membrane</keyword>
<dbReference type="AlphaFoldDB" id="A0A645FDS7"/>
<gene>
    <name evidence="2" type="ORF">SDC9_157838</name>
</gene>
<sequence length="248" mass="27764">MIYGILFALLSTEFFKGVWQTIEPYFNIQFPWRLLDIATILLAVGIGLWATCLVEKYQIKNDDYKIILSILLLLVTNFYFDTQRLNYIVSQTMDVKKEELYDNLYSIGFAFEYLPQSLTDYSIFNHADSALGSDGAVIDGTKDGLSFTFKTDGSTYYDIPFIIYKGYTAFDPATLSTDGLAITDSGNGLVRVTVSDTSIAEITVTYQNTTAQHVSYLISGAAALGTLGFLVYQFRKKSRKADSEKTPV</sequence>
<reference evidence="2" key="1">
    <citation type="submission" date="2019-08" db="EMBL/GenBank/DDBJ databases">
        <authorList>
            <person name="Kucharzyk K."/>
            <person name="Murdoch R.W."/>
            <person name="Higgins S."/>
            <person name="Loffler F."/>
        </authorList>
    </citation>
    <scope>NUCLEOTIDE SEQUENCE</scope>
</reference>
<evidence type="ECO:0000256" key="1">
    <source>
        <dbReference type="SAM" id="Phobius"/>
    </source>
</evidence>
<comment type="caution">
    <text evidence="2">The sequence shown here is derived from an EMBL/GenBank/DDBJ whole genome shotgun (WGS) entry which is preliminary data.</text>
</comment>
<evidence type="ECO:0008006" key="3">
    <source>
        <dbReference type="Google" id="ProtNLM"/>
    </source>
</evidence>
<name>A0A645FDS7_9ZZZZ</name>
<keyword evidence="1" id="KW-1133">Transmembrane helix</keyword>
<proteinExistence type="predicted"/>
<feature type="transmembrane region" description="Helical" evidence="1">
    <location>
        <begin position="30"/>
        <end position="52"/>
    </location>
</feature>